<evidence type="ECO:0000256" key="7">
    <source>
        <dbReference type="ARBA" id="ARBA00023114"/>
    </source>
</evidence>
<evidence type="ECO:0000256" key="2">
    <source>
        <dbReference type="ARBA" id="ARBA00022448"/>
    </source>
</evidence>
<dbReference type="InterPro" id="IPR003684">
    <property type="entry name" value="Porin_alphabac"/>
</dbReference>
<comment type="similarity">
    <text evidence="1 10">Belongs to the alphaproteobacteria porin family.</text>
</comment>
<keyword evidence="9 10" id="KW-0998">Cell outer membrane</keyword>
<evidence type="ECO:0000256" key="9">
    <source>
        <dbReference type="ARBA" id="ARBA00023237"/>
    </source>
</evidence>
<keyword evidence="5 10" id="KW-0732">Signal</keyword>
<comment type="function">
    <text evidence="10">Forms passive diffusion pores that allow small molecular weight hydrophilic materials across the outer membrane.</text>
</comment>
<feature type="chain" id="PRO_5038163130" description="Porin" evidence="10">
    <location>
        <begin position="23"/>
        <end position="401"/>
    </location>
</feature>
<dbReference type="RefSeq" id="WP_198880871.1">
    <property type="nucleotide sequence ID" value="NZ_JAEKJA010000003.1"/>
</dbReference>
<dbReference type="GO" id="GO:0015288">
    <property type="term" value="F:porin activity"/>
    <property type="evidence" value="ECO:0007669"/>
    <property type="project" value="UniProtKB-KW"/>
</dbReference>
<comment type="domain">
    <text evidence="10">Consists of 16-stranded beta-barrel sheets, with large surface-exposed loops, that form a transmembrane pore at the center of each barrel. The pore is partially ocluded by a peptide loop that folds into the pore lumen.</text>
</comment>
<comment type="subcellular location">
    <subcellularLocation>
        <location evidence="10">Cell outer membrane</location>
        <topology evidence="10">Multi-pass membrane protein</topology>
    </subcellularLocation>
</comment>
<dbReference type="Proteomes" id="UP000609531">
    <property type="component" value="Unassembled WGS sequence"/>
</dbReference>
<organism evidence="11 12">
    <name type="scientific">Acuticoccus mangrovi</name>
    <dbReference type="NCBI Taxonomy" id="2796142"/>
    <lineage>
        <taxon>Bacteria</taxon>
        <taxon>Pseudomonadati</taxon>
        <taxon>Pseudomonadota</taxon>
        <taxon>Alphaproteobacteria</taxon>
        <taxon>Hyphomicrobiales</taxon>
        <taxon>Amorphaceae</taxon>
        <taxon>Acuticoccus</taxon>
    </lineage>
</organism>
<dbReference type="GO" id="GO:0006811">
    <property type="term" value="P:monoatomic ion transport"/>
    <property type="evidence" value="ECO:0007669"/>
    <property type="project" value="UniProtKB-KW"/>
</dbReference>
<gene>
    <name evidence="11" type="ORF">JCR33_04685</name>
</gene>
<keyword evidence="7 10" id="KW-0626">Porin</keyword>
<evidence type="ECO:0000256" key="5">
    <source>
        <dbReference type="ARBA" id="ARBA00022729"/>
    </source>
</evidence>
<keyword evidence="8 10" id="KW-0472">Membrane</keyword>
<comment type="caution">
    <text evidence="11">The sequence shown here is derived from an EMBL/GenBank/DDBJ whole genome shotgun (WGS) entry which is preliminary data.</text>
</comment>
<accession>A0A934MGH0</accession>
<dbReference type="AlphaFoldDB" id="A0A934MGH0"/>
<dbReference type="EMBL" id="JAEKJA010000003">
    <property type="protein sequence ID" value="MBJ3774971.1"/>
    <property type="molecule type" value="Genomic_DNA"/>
</dbReference>
<keyword evidence="3 10" id="KW-1134">Transmembrane beta strand</keyword>
<keyword evidence="12" id="KW-1185">Reference proteome</keyword>
<reference evidence="11" key="1">
    <citation type="submission" date="2020-12" db="EMBL/GenBank/DDBJ databases">
        <title>Bacterial taxonomy.</title>
        <authorList>
            <person name="Pan X."/>
        </authorList>
    </citation>
    <scope>NUCLEOTIDE SEQUENCE</scope>
    <source>
        <strain evidence="11">B2012</strain>
    </source>
</reference>
<evidence type="ECO:0000313" key="11">
    <source>
        <dbReference type="EMBL" id="MBJ3774971.1"/>
    </source>
</evidence>
<name>A0A934MGH0_9HYPH</name>
<protein>
    <recommendedName>
        <fullName evidence="10">Porin</fullName>
    </recommendedName>
</protein>
<dbReference type="GO" id="GO:0009279">
    <property type="term" value="C:cell outer membrane"/>
    <property type="evidence" value="ECO:0007669"/>
    <property type="project" value="UniProtKB-SubCell"/>
</dbReference>
<evidence type="ECO:0000256" key="4">
    <source>
        <dbReference type="ARBA" id="ARBA00022692"/>
    </source>
</evidence>
<evidence type="ECO:0000256" key="1">
    <source>
        <dbReference type="ARBA" id="ARBA00009521"/>
    </source>
</evidence>
<evidence type="ECO:0000256" key="3">
    <source>
        <dbReference type="ARBA" id="ARBA00022452"/>
    </source>
</evidence>
<dbReference type="GO" id="GO:0046930">
    <property type="term" value="C:pore complex"/>
    <property type="evidence" value="ECO:0007669"/>
    <property type="project" value="UniProtKB-KW"/>
</dbReference>
<sequence length="401" mass="42898">MNIKRLVLGTAAGALAVTGAQAADLPVVVEPIDYVRICDAYGTGFYYIPGTETCLRVAGRIRADYNVFFDPDDDDFNILGGYSQDGSNGYRFRARAYLYMDSRTNTEFGLLRTFTEIYWTSQFGGNLGVTLNNAFIQFGGLTFGRTQSFYDFLDASYGSSQLFTDSLSDTKTNLAAYTFAFGNGFSATLSLEDELTRRYGIQGGTYQGSRIPDIVGALRVDQGWGSAQLMAAGHYVEDIFSDSKYGFAIGAGVNVNVPFGNGTQVGIQGGYSQGALNYTSSGAVAPYGPWDATVGPGGNLNLVDAFNISGGFSTSFTPTVSLGVQVGYMYADYGNNTFDVNGDGIFNDDLDFSNFDVDAFLGYSPVAGFVLGLGAQFKYVDTADAGSGSALSAFFRAQRSF</sequence>
<proteinExistence type="inferred from homology"/>
<evidence type="ECO:0000256" key="6">
    <source>
        <dbReference type="ARBA" id="ARBA00023065"/>
    </source>
</evidence>
<evidence type="ECO:0000313" key="12">
    <source>
        <dbReference type="Proteomes" id="UP000609531"/>
    </source>
</evidence>
<dbReference type="Pfam" id="PF02530">
    <property type="entry name" value="Porin_2"/>
    <property type="match status" value="1"/>
</dbReference>
<keyword evidence="4 10" id="KW-0812">Transmembrane</keyword>
<keyword evidence="6 10" id="KW-0406">Ion transport</keyword>
<evidence type="ECO:0000256" key="8">
    <source>
        <dbReference type="ARBA" id="ARBA00023136"/>
    </source>
</evidence>
<feature type="signal peptide" evidence="10">
    <location>
        <begin position="1"/>
        <end position="22"/>
    </location>
</feature>
<keyword evidence="2 10" id="KW-0813">Transport</keyword>
<evidence type="ECO:0000256" key="10">
    <source>
        <dbReference type="RuleBase" id="RU364005"/>
    </source>
</evidence>